<dbReference type="EMBL" id="LR025085">
    <property type="protein sequence ID" value="VAX76445.1"/>
    <property type="molecule type" value="Genomic_DNA"/>
</dbReference>
<dbReference type="InterPro" id="IPR050696">
    <property type="entry name" value="FtsA/MreB"/>
</dbReference>
<evidence type="ECO:0000256" key="4">
    <source>
        <dbReference type="ARBA" id="ARBA00023306"/>
    </source>
</evidence>
<dbReference type="SMART" id="SM00842">
    <property type="entry name" value="FtsA"/>
    <property type="match status" value="1"/>
</dbReference>
<dbReference type="OrthoDB" id="9810567at2"/>
<dbReference type="InterPro" id="IPR043129">
    <property type="entry name" value="ATPase_NBD"/>
</dbReference>
<gene>
    <name evidence="5 8" type="primary">ftsA</name>
    <name evidence="8" type="ORF">BUCINSTRO3249_0143</name>
</gene>
<dbReference type="NCBIfam" id="TIGR01174">
    <property type="entry name" value="ftsA"/>
    <property type="match status" value="1"/>
</dbReference>
<dbReference type="GO" id="GO:0009898">
    <property type="term" value="C:cytoplasmic side of plasma membrane"/>
    <property type="evidence" value="ECO:0007669"/>
    <property type="project" value="UniProtKB-UniRule"/>
</dbReference>
<keyword evidence="3 5" id="KW-0472">Membrane</keyword>
<reference evidence="9" key="1">
    <citation type="submission" date="2018-09" db="EMBL/GenBank/DDBJ databases">
        <authorList>
            <person name="Manzano-Marin A."/>
            <person name="Manzano-Marin A."/>
        </authorList>
    </citation>
    <scope>NUCLEOTIDE SEQUENCE [LARGE SCALE GENOMIC DNA]</scope>
    <source>
        <strain evidence="9">BuCistrobi</strain>
    </source>
</reference>
<evidence type="ECO:0000256" key="5">
    <source>
        <dbReference type="HAMAP-Rule" id="MF_02033"/>
    </source>
</evidence>
<sequence>MNLSIKKKITVGLEIGSTKIITLIGEILKDGVINIIGFGKCQTKGIEQGNINNLELLTKCINKSIQQAESMAKCKIYSVYLSISHQDIHCYNEIGITPIKNNEVTKKDIETVIKTAKSVKIKNDHNILHIVPQDFCVDKQSGIKNPIGLSGIRIQANVHLITGNQNIQKNIIKAVQKCGIYVKKIIFSGLASGLSVLTEEEKNTGVCLIDMGGENMHISVYIKGLLYHTSVIPYAGNIVTKDIAYAFSLSYSDAEFIKKKYGYTIEDISITCKNLAIVNKQGKKIAYCNHSELVKVIQPRYNELLRLVNQKILKLYEQYNTNKNKKQILSNIILTGGSSKIKYLSAYAKKIFHANVTIKKPCSISKIPDYLSKPEYATIIGLLSYRKNYQNYSFKKEKKYRFLKYLLKNFKKVVKKII</sequence>
<dbReference type="Pfam" id="PF14450">
    <property type="entry name" value="FtsA"/>
    <property type="match status" value="1"/>
</dbReference>
<dbReference type="PANTHER" id="PTHR32432">
    <property type="entry name" value="CELL DIVISION PROTEIN FTSA-RELATED"/>
    <property type="match status" value="1"/>
</dbReference>
<proteinExistence type="inferred from homology"/>
<dbReference type="RefSeq" id="WP_158349029.1">
    <property type="nucleotide sequence ID" value="NZ_LR025085.1"/>
</dbReference>
<comment type="similarity">
    <text evidence="5 6">Belongs to the FtsA/MreB family.</text>
</comment>
<comment type="function">
    <text evidence="5 6">Cell division protein that is involved in the assembly of the Z ring. May serve as a membrane anchor for the Z ring.</text>
</comment>
<dbReference type="AlphaFoldDB" id="A0A3B1E0E2"/>
<keyword evidence="1 5" id="KW-1003">Cell membrane</keyword>
<comment type="subunit">
    <text evidence="5">Self-interacts. Interacts with FtsZ.</text>
</comment>
<dbReference type="PIRSF" id="PIRSF003101">
    <property type="entry name" value="FtsA"/>
    <property type="match status" value="1"/>
</dbReference>
<dbReference type="CDD" id="cd24048">
    <property type="entry name" value="ASKHA_NBD_FtsA"/>
    <property type="match status" value="1"/>
</dbReference>
<evidence type="ECO:0000256" key="1">
    <source>
        <dbReference type="ARBA" id="ARBA00022475"/>
    </source>
</evidence>
<evidence type="ECO:0000313" key="9">
    <source>
        <dbReference type="Proteomes" id="UP000271849"/>
    </source>
</evidence>
<dbReference type="Gene3D" id="3.30.420.40">
    <property type="match status" value="1"/>
</dbReference>
<dbReference type="Gene3D" id="3.30.1490.110">
    <property type="match status" value="1"/>
</dbReference>
<comment type="subcellular location">
    <subcellularLocation>
        <location evidence="5">Cell membrane</location>
        <topology evidence="5">Peripheral membrane protein</topology>
        <orientation evidence="5">Cytoplasmic side</orientation>
    </subcellularLocation>
    <text evidence="5">Localizes to the Z ring in an FtsZ-dependent manner. Targeted to the membrane through a conserved C-terminal amphipathic helix.</text>
</comment>
<evidence type="ECO:0000259" key="7">
    <source>
        <dbReference type="SMART" id="SM00842"/>
    </source>
</evidence>
<protein>
    <recommendedName>
        <fullName evidence="5 6">Cell division protein FtsA</fullName>
    </recommendedName>
</protein>
<accession>A0A3B1E0E2</accession>
<dbReference type="Proteomes" id="UP000271849">
    <property type="component" value="Chromosome"/>
</dbReference>
<dbReference type="Pfam" id="PF02491">
    <property type="entry name" value="SHS2_FTSA"/>
    <property type="match status" value="1"/>
</dbReference>
<dbReference type="SUPFAM" id="SSF53067">
    <property type="entry name" value="Actin-like ATPase domain"/>
    <property type="match status" value="2"/>
</dbReference>
<keyword evidence="4 5" id="KW-0131">Cell cycle</keyword>
<dbReference type="STRING" id="1921549.GCA_900128825_00143"/>
<evidence type="ECO:0000256" key="2">
    <source>
        <dbReference type="ARBA" id="ARBA00022618"/>
    </source>
</evidence>
<evidence type="ECO:0000256" key="6">
    <source>
        <dbReference type="PIRNR" id="PIRNR003101"/>
    </source>
</evidence>
<dbReference type="InterPro" id="IPR003494">
    <property type="entry name" value="SHS2_FtsA"/>
</dbReference>
<dbReference type="InterPro" id="IPR020823">
    <property type="entry name" value="Cell_div_FtsA"/>
</dbReference>
<evidence type="ECO:0000313" key="8">
    <source>
        <dbReference type="EMBL" id="VAX76445.1"/>
    </source>
</evidence>
<dbReference type="FunFam" id="3.30.1490.110:FF:000001">
    <property type="entry name" value="Cell division protein FtsA"/>
    <property type="match status" value="1"/>
</dbReference>
<keyword evidence="2 5" id="KW-0132">Cell division</keyword>
<dbReference type="HAMAP" id="MF_02033">
    <property type="entry name" value="FtsA"/>
    <property type="match status" value="1"/>
</dbReference>
<organism evidence="8 9">
    <name type="scientific">Buchnera aphidicola</name>
    <name type="common">Cinara strobi</name>
    <dbReference type="NCBI Taxonomy" id="1921549"/>
    <lineage>
        <taxon>Bacteria</taxon>
        <taxon>Pseudomonadati</taxon>
        <taxon>Pseudomonadota</taxon>
        <taxon>Gammaproteobacteria</taxon>
        <taxon>Enterobacterales</taxon>
        <taxon>Erwiniaceae</taxon>
        <taxon>Buchnera</taxon>
    </lineage>
</organism>
<name>A0A3B1E0E2_9GAMM</name>
<dbReference type="GO" id="GO:0032153">
    <property type="term" value="C:cell division site"/>
    <property type="evidence" value="ECO:0007669"/>
    <property type="project" value="UniProtKB-UniRule"/>
</dbReference>
<dbReference type="GO" id="GO:0043093">
    <property type="term" value="P:FtsZ-dependent cytokinesis"/>
    <property type="evidence" value="ECO:0007669"/>
    <property type="project" value="UniProtKB-UniRule"/>
</dbReference>
<dbReference type="NCBIfam" id="NF007009">
    <property type="entry name" value="PRK09472.1"/>
    <property type="match status" value="1"/>
</dbReference>
<evidence type="ECO:0000256" key="3">
    <source>
        <dbReference type="ARBA" id="ARBA00023136"/>
    </source>
</evidence>
<feature type="domain" description="SHS2" evidence="7">
    <location>
        <begin position="10"/>
        <end position="196"/>
    </location>
</feature>
<dbReference type="PANTHER" id="PTHR32432:SF4">
    <property type="entry name" value="CELL DIVISION PROTEIN FTSA"/>
    <property type="match status" value="1"/>
</dbReference>